<keyword evidence="1" id="KW-0812">Transmembrane</keyword>
<dbReference type="AlphaFoldDB" id="A0A7Y2LX01"/>
<gene>
    <name evidence="4" type="ORF">HLA99_00670</name>
</gene>
<evidence type="ECO:0000256" key="2">
    <source>
        <dbReference type="SAM" id="SignalP"/>
    </source>
</evidence>
<keyword evidence="1" id="KW-1133">Transmembrane helix</keyword>
<dbReference type="Proteomes" id="UP000543598">
    <property type="component" value="Unassembled WGS sequence"/>
</dbReference>
<sequence length="1142" mass="118814">MSLACALALVAAIVSAPVAAPPSRAVIGAPDPGAAILHVRVADYRTAGSVIAPLAGVTLGLFVDEPSATIDSNSGFAVPDAAHPLFFTCVSDADGDCVFQVPIRAGSAVAGADQVAPFANNTDPSRGVPQGTRLYVASLAAPAGYFANPFWQTGPLSPSTADPLIELRHVWQSPPLVADRSYISGTDWITDPGLQTAPAHANPNYTRRIASSGVVVFSRANVALPDRCGLNIALVVDVSSSVNGSQGQLVTAMNQFVDALRGTPSQIALVTFGTDSPGNGFGSNTPLMSVATTAEARAFRNLYDDDAAPPGSNRDWNDPTFSWPTNYTNWDRGFAATAAMNGDAATGDTHLDMVVFLTDGNPTVYGANPLTGGTPTDRSSGYTRFRELSNGLASANLVKLQDTRVLAVGVGAGINSPQARDNLRTVSGEVRFDGANIGVADYLQTVNYAEAGAALRNLVLDACAPSLSVIKRIVPDGGTVADAYLPGEAWTFDATTPDPEVDIDGTPADTSHGSGGVSFPIAFDPAAPPGFTGQIRVEEGVGSLPQSAYTPLPAETACVERSTGVDVPVDVVPDPAEPDTAFSVQIGLQQMVTCTVFNQAPPTVQPASVAVHKLWRIVSAIGVEMAPDGRQPFGLSATAALTGPGTGQFTPEQWSVERTGYNANPAAPIASRTVSIDETTTIDPLLPLCELTEDPLIRAGAPDPDVGLDEYDPLDPTTAHPLSPGLNEWTILNEVTCTSQLTLRKDVTNGPLDTPEGEDLWGLVADSPFNDPPWNVGVSGTTGVTAEVIPGALYQLAETPDLSEHFTQHYLQHDIRTQPLLYPQSSGSWNCRPQSDPIGDPSVGAEGAVIVPLGQHYECTAQNTTALLTVAKTVLPSGDPLAFTFRAQFIPPPIIPDPLVHDFQAGAAQSLVPGQRYQLTELDSPGYELVSMTCESAGEPFDPADFTLLFGAEAHCAAVNRYGDWTASKSSDPPDGTEVAPGDTIEYEVIASQILTGGESDGVVVTEDLAGVLDDATLVAGSISASAGTAVVVGTSIVWTLDGLTSREVLRFRVTVDPGAWNATLDNVLLRNGGVACETVAAQLDPSDADCDETHHPTAAPPDLPATGSALSPLVPVIGLLMVLVGVAVVASVALIRRTRRG</sequence>
<proteinExistence type="predicted"/>
<protein>
    <submittedName>
        <fullName evidence="4">VWA domain-containing protein</fullName>
    </submittedName>
</protein>
<comment type="caution">
    <text evidence="4">The sequence shown here is derived from an EMBL/GenBank/DDBJ whole genome shotgun (WGS) entry which is preliminary data.</text>
</comment>
<dbReference type="InterPro" id="IPR057687">
    <property type="entry name" value="DUF7927"/>
</dbReference>
<dbReference type="EMBL" id="JABEMB010000001">
    <property type="protein sequence ID" value="NNH02384.1"/>
    <property type="molecule type" value="Genomic_DNA"/>
</dbReference>
<feature type="transmembrane region" description="Helical" evidence="1">
    <location>
        <begin position="1114"/>
        <end position="1136"/>
    </location>
</feature>
<dbReference type="PROSITE" id="PS50234">
    <property type="entry name" value="VWFA"/>
    <property type="match status" value="1"/>
</dbReference>
<keyword evidence="5" id="KW-1185">Reference proteome</keyword>
<feature type="domain" description="VWFA" evidence="3">
    <location>
        <begin position="231"/>
        <end position="463"/>
    </location>
</feature>
<evidence type="ECO:0000256" key="1">
    <source>
        <dbReference type="SAM" id="Phobius"/>
    </source>
</evidence>
<dbReference type="InterPro" id="IPR036465">
    <property type="entry name" value="vWFA_dom_sf"/>
</dbReference>
<keyword evidence="2" id="KW-0732">Signal</keyword>
<dbReference type="CDD" id="cd00198">
    <property type="entry name" value="vWFA"/>
    <property type="match status" value="1"/>
</dbReference>
<dbReference type="RefSeq" id="WP_167040738.1">
    <property type="nucleotide sequence ID" value="NZ_BAAANA010000003.1"/>
</dbReference>
<evidence type="ECO:0000313" key="5">
    <source>
        <dbReference type="Proteomes" id="UP000543598"/>
    </source>
</evidence>
<evidence type="ECO:0000259" key="3">
    <source>
        <dbReference type="PROSITE" id="PS50234"/>
    </source>
</evidence>
<feature type="signal peptide" evidence="2">
    <location>
        <begin position="1"/>
        <end position="20"/>
    </location>
</feature>
<keyword evidence="1" id="KW-0472">Membrane</keyword>
<accession>A0A7Y2LX01</accession>
<feature type="chain" id="PRO_5039609206" evidence="2">
    <location>
        <begin position="21"/>
        <end position="1142"/>
    </location>
</feature>
<dbReference type="SUPFAM" id="SSF53300">
    <property type="entry name" value="vWA-like"/>
    <property type="match status" value="1"/>
</dbReference>
<dbReference type="Pfam" id="PF25549">
    <property type="entry name" value="DUF7927"/>
    <property type="match status" value="1"/>
</dbReference>
<organism evidence="4 5">
    <name type="scientific">Microbacterium ulmi</name>
    <dbReference type="NCBI Taxonomy" id="179095"/>
    <lineage>
        <taxon>Bacteria</taxon>
        <taxon>Bacillati</taxon>
        <taxon>Actinomycetota</taxon>
        <taxon>Actinomycetes</taxon>
        <taxon>Micrococcales</taxon>
        <taxon>Microbacteriaceae</taxon>
        <taxon>Microbacterium</taxon>
    </lineage>
</organism>
<evidence type="ECO:0000313" key="4">
    <source>
        <dbReference type="EMBL" id="NNH02384.1"/>
    </source>
</evidence>
<dbReference type="InterPro" id="IPR002035">
    <property type="entry name" value="VWF_A"/>
</dbReference>
<reference evidence="4 5" key="1">
    <citation type="submission" date="2020-05" db="EMBL/GenBank/DDBJ databases">
        <title>MicrobeNet Type strains.</title>
        <authorList>
            <person name="Nicholson A.C."/>
        </authorList>
    </citation>
    <scope>NUCLEOTIDE SEQUENCE [LARGE SCALE GENOMIC DNA]</scope>
    <source>
        <strain evidence="4 5">JCM 14282</strain>
    </source>
</reference>
<dbReference type="Gene3D" id="3.40.50.410">
    <property type="entry name" value="von Willebrand factor, type A domain"/>
    <property type="match status" value="1"/>
</dbReference>
<name>A0A7Y2LX01_9MICO</name>